<accession>A0A4C1UZF6</accession>
<dbReference type="EMBL" id="BGZK01000242">
    <property type="protein sequence ID" value="GBP31184.1"/>
    <property type="molecule type" value="Genomic_DNA"/>
</dbReference>
<protein>
    <submittedName>
        <fullName evidence="1">Uncharacterized protein</fullName>
    </submittedName>
</protein>
<name>A0A4C1UZF6_EUMVA</name>
<evidence type="ECO:0000313" key="2">
    <source>
        <dbReference type="Proteomes" id="UP000299102"/>
    </source>
</evidence>
<organism evidence="1 2">
    <name type="scientific">Eumeta variegata</name>
    <name type="common">Bagworm moth</name>
    <name type="synonym">Eumeta japonica</name>
    <dbReference type="NCBI Taxonomy" id="151549"/>
    <lineage>
        <taxon>Eukaryota</taxon>
        <taxon>Metazoa</taxon>
        <taxon>Ecdysozoa</taxon>
        <taxon>Arthropoda</taxon>
        <taxon>Hexapoda</taxon>
        <taxon>Insecta</taxon>
        <taxon>Pterygota</taxon>
        <taxon>Neoptera</taxon>
        <taxon>Endopterygota</taxon>
        <taxon>Lepidoptera</taxon>
        <taxon>Glossata</taxon>
        <taxon>Ditrysia</taxon>
        <taxon>Tineoidea</taxon>
        <taxon>Psychidae</taxon>
        <taxon>Oiketicinae</taxon>
        <taxon>Eumeta</taxon>
    </lineage>
</organism>
<dbReference type="AlphaFoldDB" id="A0A4C1UZF6"/>
<evidence type="ECO:0000313" key="1">
    <source>
        <dbReference type="EMBL" id="GBP31184.1"/>
    </source>
</evidence>
<comment type="caution">
    <text evidence="1">The sequence shown here is derived from an EMBL/GenBank/DDBJ whole genome shotgun (WGS) entry which is preliminary data.</text>
</comment>
<reference evidence="1 2" key="1">
    <citation type="journal article" date="2019" name="Commun. Biol.">
        <title>The bagworm genome reveals a unique fibroin gene that provides high tensile strength.</title>
        <authorList>
            <person name="Kono N."/>
            <person name="Nakamura H."/>
            <person name="Ohtoshi R."/>
            <person name="Tomita M."/>
            <person name="Numata K."/>
            <person name="Arakawa K."/>
        </authorList>
    </citation>
    <scope>NUCLEOTIDE SEQUENCE [LARGE SCALE GENOMIC DNA]</scope>
</reference>
<proteinExistence type="predicted"/>
<keyword evidence="2" id="KW-1185">Reference proteome</keyword>
<gene>
    <name evidence="1" type="ORF">EVAR_21622_1</name>
</gene>
<dbReference type="Proteomes" id="UP000299102">
    <property type="component" value="Unassembled WGS sequence"/>
</dbReference>
<sequence>MDSGSLCRPGFSTYFEEYNYSEIGGYEEGIGIFESDMVAVLRNNVIGQRLTSARSVAVEFGPKTYRRRRKLPGWKGDREGKAKDARPRRAAFGNLTTSLYVGCSPRPVRGKAADASLMWRGRSRAAAPPGAKAYRLPAVGGGPTKRRDASINYIKGGTEEIGLFFGRILNYTVVVAGARRRTGRRGAGGRRAQFTSRDYRRPLTVRILHRTVRAAPAARPPPSS</sequence>